<name>A0ABD5UCH4_9EURY</name>
<evidence type="ECO:0000313" key="2">
    <source>
        <dbReference type="Proteomes" id="UP001596406"/>
    </source>
</evidence>
<comment type="caution">
    <text evidence="1">The sequence shown here is derived from an EMBL/GenBank/DDBJ whole genome shotgun (WGS) entry which is preliminary data.</text>
</comment>
<gene>
    <name evidence="1" type="ORF">ACFQHK_11050</name>
</gene>
<sequence>MNRRSYLAAVLGVGTAGSGCLAGVGGETARIADLTLLNLDDRTHRITVAVGRGDERLYRESFSVAPVGEGEGDDGVLVEEAWMDDPGRYVVRAWLDDAETPEERRVPSENRGGNCYGVVVRAREGGWLDVPMEDGAAGCGDG</sequence>
<accession>A0ABD5UCH4</accession>
<dbReference type="AlphaFoldDB" id="A0ABD5UCH4"/>
<proteinExistence type="predicted"/>
<dbReference type="RefSeq" id="WP_304448713.1">
    <property type="nucleotide sequence ID" value="NZ_JARRAH010000001.1"/>
</dbReference>
<dbReference type="EMBL" id="JBHSXM010000001">
    <property type="protein sequence ID" value="MFC6837041.1"/>
    <property type="molecule type" value="Genomic_DNA"/>
</dbReference>
<evidence type="ECO:0000313" key="1">
    <source>
        <dbReference type="EMBL" id="MFC6837041.1"/>
    </source>
</evidence>
<reference evidence="1 2" key="1">
    <citation type="journal article" date="2019" name="Int. J. Syst. Evol. Microbiol.">
        <title>The Global Catalogue of Microorganisms (GCM) 10K type strain sequencing project: providing services to taxonomists for standard genome sequencing and annotation.</title>
        <authorList>
            <consortium name="The Broad Institute Genomics Platform"/>
            <consortium name="The Broad Institute Genome Sequencing Center for Infectious Disease"/>
            <person name="Wu L."/>
            <person name="Ma J."/>
        </authorList>
    </citation>
    <scope>NUCLEOTIDE SEQUENCE [LARGE SCALE GENOMIC DNA]</scope>
    <source>
        <strain evidence="1 2">PSRA2</strain>
    </source>
</reference>
<organism evidence="1 2">
    <name type="scientific">Halomarina ordinaria</name>
    <dbReference type="NCBI Taxonomy" id="3033939"/>
    <lineage>
        <taxon>Archaea</taxon>
        <taxon>Methanobacteriati</taxon>
        <taxon>Methanobacteriota</taxon>
        <taxon>Stenosarchaea group</taxon>
        <taxon>Halobacteria</taxon>
        <taxon>Halobacteriales</taxon>
        <taxon>Natronomonadaceae</taxon>
        <taxon>Halomarina</taxon>
    </lineage>
</organism>
<dbReference type="Proteomes" id="UP001596406">
    <property type="component" value="Unassembled WGS sequence"/>
</dbReference>
<dbReference type="PROSITE" id="PS51257">
    <property type="entry name" value="PROKAR_LIPOPROTEIN"/>
    <property type="match status" value="1"/>
</dbReference>
<protein>
    <submittedName>
        <fullName evidence="1">Uncharacterized protein</fullName>
    </submittedName>
</protein>
<keyword evidence="2" id="KW-1185">Reference proteome</keyword>